<dbReference type="AlphaFoldDB" id="A0A498C2S3"/>
<evidence type="ECO:0000313" key="2">
    <source>
        <dbReference type="EMBL" id="RLK49503.1"/>
    </source>
</evidence>
<dbReference type="RefSeq" id="WP_121058789.1">
    <property type="nucleotide sequence ID" value="NZ_RCDB01000002.1"/>
</dbReference>
<proteinExistence type="predicted"/>
<dbReference type="Proteomes" id="UP000273158">
    <property type="component" value="Unassembled WGS sequence"/>
</dbReference>
<feature type="signal peptide" evidence="1">
    <location>
        <begin position="1"/>
        <end position="19"/>
    </location>
</feature>
<protein>
    <submittedName>
        <fullName evidence="2">Uncharacterized protein</fullName>
    </submittedName>
</protein>
<evidence type="ECO:0000256" key="1">
    <source>
        <dbReference type="SAM" id="SignalP"/>
    </source>
</evidence>
<feature type="chain" id="PRO_5019724858" evidence="1">
    <location>
        <begin position="20"/>
        <end position="207"/>
    </location>
</feature>
<reference evidence="2 3" key="1">
    <citation type="journal article" date="2015" name="Stand. Genomic Sci.">
        <title>Genomic Encyclopedia of Bacterial and Archaeal Type Strains, Phase III: the genomes of soil and plant-associated and newly described type strains.</title>
        <authorList>
            <person name="Whitman W.B."/>
            <person name="Woyke T."/>
            <person name="Klenk H.P."/>
            <person name="Zhou Y."/>
            <person name="Lilburn T.G."/>
            <person name="Beck B.J."/>
            <person name="De Vos P."/>
            <person name="Vandamme P."/>
            <person name="Eisen J.A."/>
            <person name="Garrity G."/>
            <person name="Hugenholtz P."/>
            <person name="Kyrpides N.C."/>
        </authorList>
    </citation>
    <scope>NUCLEOTIDE SEQUENCE [LARGE SCALE GENOMIC DNA]</scope>
    <source>
        <strain evidence="2 3">S2T63</strain>
    </source>
</reference>
<comment type="caution">
    <text evidence="2">The sequence shown here is derived from an EMBL/GenBank/DDBJ whole genome shotgun (WGS) entry which is preliminary data.</text>
</comment>
<evidence type="ECO:0000313" key="3">
    <source>
        <dbReference type="Proteomes" id="UP000273158"/>
    </source>
</evidence>
<dbReference type="PROSITE" id="PS51257">
    <property type="entry name" value="PROKAR_LIPOPROTEIN"/>
    <property type="match status" value="1"/>
</dbReference>
<keyword evidence="3" id="KW-1185">Reference proteome</keyword>
<dbReference type="EMBL" id="RCDB01000002">
    <property type="protein sequence ID" value="RLK49503.1"/>
    <property type="molecule type" value="Genomic_DNA"/>
</dbReference>
<name>A0A498C2S3_9MICO</name>
<gene>
    <name evidence="2" type="ORF">C7474_1661</name>
</gene>
<dbReference type="OrthoDB" id="5178481at2"/>
<keyword evidence="1" id="KW-0732">Signal</keyword>
<organism evidence="2 3">
    <name type="scientific">Microbacterium telephonicum</name>
    <dbReference type="NCBI Taxonomy" id="1714841"/>
    <lineage>
        <taxon>Bacteria</taxon>
        <taxon>Bacillati</taxon>
        <taxon>Actinomycetota</taxon>
        <taxon>Actinomycetes</taxon>
        <taxon>Micrococcales</taxon>
        <taxon>Microbacteriaceae</taxon>
        <taxon>Microbacterium</taxon>
    </lineage>
</organism>
<sequence length="207" mass="21204">MRSRILTAALLTGVVLAGAAGCATGPRSPVGEAPPATPGAALPGLPDGEVTAQGTVLDTGDDPQLCLGAVAESYPPQCTGIPLADWTWEGLDGSESASGVTWGAYAVQGVYDGSVFTVTAPPVMLALYDPMVPDDPTNGEPGPADEETLLVQEQVHADLGADVLSSWPQDGRLWVQVVWDDGTVQDAADAAYGDDVVLIRSALHPVD</sequence>
<accession>A0A498C2S3</accession>